<comment type="caution">
    <text evidence="2">The sequence shown here is derived from an EMBL/GenBank/DDBJ whole genome shotgun (WGS) entry which is preliminary data.</text>
</comment>
<dbReference type="EMBL" id="BDGU01000002">
    <property type="protein sequence ID" value="GAV98711.1"/>
    <property type="molecule type" value="Genomic_DNA"/>
</dbReference>
<keyword evidence="3" id="KW-1185">Reference proteome</keyword>
<dbReference type="AlphaFoldDB" id="A0A1Q3DUP3"/>
<name>A0A1Q3DUP3_LENED</name>
<gene>
    <name evidence="2" type="ORF">LENED_000107</name>
</gene>
<accession>A0A1Q3DUP3</accession>
<reference evidence="2 3" key="1">
    <citation type="submission" date="2016-08" db="EMBL/GenBank/DDBJ databases">
        <authorList>
            <consortium name="Lentinula edodes genome sequencing consortium"/>
            <person name="Sakamoto Y."/>
            <person name="Nakade K."/>
            <person name="Sato S."/>
            <person name="Yoshida Y."/>
            <person name="Miyazaki K."/>
            <person name="Natsume S."/>
            <person name="Konno N."/>
        </authorList>
    </citation>
    <scope>NUCLEOTIDE SEQUENCE [LARGE SCALE GENOMIC DNA]</scope>
    <source>
        <strain evidence="2 3">NBRC 111202</strain>
    </source>
</reference>
<protein>
    <submittedName>
        <fullName evidence="2">Uncharacterized protein</fullName>
    </submittedName>
</protein>
<sequence>MPTPANVCDGTQAESVSQLSSKKVTRTPSSHSWAKISILTVEHLDSRAMNEMMEDDGLKTIEGLSRPA</sequence>
<reference evidence="2 3" key="2">
    <citation type="submission" date="2017-02" db="EMBL/GenBank/DDBJ databases">
        <title>A genome survey and senescence transcriptome analysis in Lentinula edodes.</title>
        <authorList>
            <person name="Sakamoto Y."/>
            <person name="Nakade K."/>
            <person name="Sato S."/>
            <person name="Yoshida Y."/>
            <person name="Miyazaki K."/>
            <person name="Natsume S."/>
            <person name="Konno N."/>
        </authorList>
    </citation>
    <scope>NUCLEOTIDE SEQUENCE [LARGE SCALE GENOMIC DNA]</scope>
    <source>
        <strain evidence="2 3">NBRC 111202</strain>
    </source>
</reference>
<feature type="compositionally biased region" description="Polar residues" evidence="1">
    <location>
        <begin position="12"/>
        <end position="27"/>
    </location>
</feature>
<proteinExistence type="predicted"/>
<evidence type="ECO:0000256" key="1">
    <source>
        <dbReference type="SAM" id="MobiDB-lite"/>
    </source>
</evidence>
<dbReference type="Proteomes" id="UP000188533">
    <property type="component" value="Unassembled WGS sequence"/>
</dbReference>
<evidence type="ECO:0000313" key="2">
    <source>
        <dbReference type="EMBL" id="GAV98711.1"/>
    </source>
</evidence>
<evidence type="ECO:0000313" key="3">
    <source>
        <dbReference type="Proteomes" id="UP000188533"/>
    </source>
</evidence>
<organism evidence="2 3">
    <name type="scientific">Lentinula edodes</name>
    <name type="common">Shiitake mushroom</name>
    <name type="synonym">Lentinus edodes</name>
    <dbReference type="NCBI Taxonomy" id="5353"/>
    <lineage>
        <taxon>Eukaryota</taxon>
        <taxon>Fungi</taxon>
        <taxon>Dikarya</taxon>
        <taxon>Basidiomycota</taxon>
        <taxon>Agaricomycotina</taxon>
        <taxon>Agaricomycetes</taxon>
        <taxon>Agaricomycetidae</taxon>
        <taxon>Agaricales</taxon>
        <taxon>Marasmiineae</taxon>
        <taxon>Omphalotaceae</taxon>
        <taxon>Lentinula</taxon>
    </lineage>
</organism>
<feature type="region of interest" description="Disordered" evidence="1">
    <location>
        <begin position="1"/>
        <end position="27"/>
    </location>
</feature>